<evidence type="ECO:0000259" key="8">
    <source>
        <dbReference type="PROSITE" id="PS50112"/>
    </source>
</evidence>
<reference evidence="10 11" key="1">
    <citation type="submission" date="2022-09" db="EMBL/GenBank/DDBJ databases">
        <title>Enrichment on poylsaccharides allowed isolation of novel metabolic and taxonomic groups of Haloarchaea.</title>
        <authorList>
            <person name="Sorokin D.Y."/>
            <person name="Elcheninov A.G."/>
            <person name="Khizhniak T.V."/>
            <person name="Kolganova T.V."/>
            <person name="Kublanov I.V."/>
        </authorList>
    </citation>
    <scope>NUCLEOTIDE SEQUENCE [LARGE SCALE GENOMIC DNA]</scope>
    <source>
        <strain evidence="10 11">AArc-m2/3/4</strain>
    </source>
</reference>
<evidence type="ECO:0000259" key="7">
    <source>
        <dbReference type="PROSITE" id="PS50109"/>
    </source>
</evidence>
<dbReference type="RefSeq" id="WP_338008269.1">
    <property type="nucleotide sequence ID" value="NZ_JAOPKB010000009.1"/>
</dbReference>
<feature type="domain" description="PAS" evidence="8">
    <location>
        <begin position="216"/>
        <end position="258"/>
    </location>
</feature>
<dbReference type="CDD" id="cd00082">
    <property type="entry name" value="HisKA"/>
    <property type="match status" value="1"/>
</dbReference>
<dbReference type="PRINTS" id="PR00344">
    <property type="entry name" value="BCTRLSENSOR"/>
</dbReference>
<feature type="domain" description="PAC" evidence="9">
    <location>
        <begin position="770"/>
        <end position="832"/>
    </location>
</feature>
<dbReference type="InterPro" id="IPR000014">
    <property type="entry name" value="PAS"/>
</dbReference>
<accession>A0ABT2QGF0</accession>
<dbReference type="Pfam" id="PF01590">
    <property type="entry name" value="GAF"/>
    <property type="match status" value="1"/>
</dbReference>
<feature type="domain" description="PAS" evidence="8">
    <location>
        <begin position="712"/>
        <end position="783"/>
    </location>
</feature>
<dbReference type="SMART" id="SM00065">
    <property type="entry name" value="GAF"/>
    <property type="match status" value="1"/>
</dbReference>
<dbReference type="PROSITE" id="PS50109">
    <property type="entry name" value="HIS_KIN"/>
    <property type="match status" value="1"/>
</dbReference>
<feature type="compositionally biased region" description="Basic and acidic residues" evidence="6">
    <location>
        <begin position="76"/>
        <end position="90"/>
    </location>
</feature>
<dbReference type="PANTHER" id="PTHR43304:SF1">
    <property type="entry name" value="PAC DOMAIN-CONTAINING PROTEIN"/>
    <property type="match status" value="1"/>
</dbReference>
<dbReference type="PANTHER" id="PTHR43304">
    <property type="entry name" value="PHYTOCHROME-LIKE PROTEIN CPH1"/>
    <property type="match status" value="1"/>
</dbReference>
<dbReference type="Pfam" id="PF00512">
    <property type="entry name" value="HisKA"/>
    <property type="match status" value="1"/>
</dbReference>
<evidence type="ECO:0000256" key="2">
    <source>
        <dbReference type="ARBA" id="ARBA00012438"/>
    </source>
</evidence>
<keyword evidence="4" id="KW-0808">Transferase</keyword>
<dbReference type="InterPro" id="IPR003594">
    <property type="entry name" value="HATPase_dom"/>
</dbReference>
<dbReference type="SMART" id="SM00086">
    <property type="entry name" value="PAC"/>
    <property type="match status" value="3"/>
</dbReference>
<feature type="domain" description="PAS" evidence="8">
    <location>
        <begin position="591"/>
        <end position="669"/>
    </location>
</feature>
<evidence type="ECO:0000256" key="1">
    <source>
        <dbReference type="ARBA" id="ARBA00000085"/>
    </source>
</evidence>
<dbReference type="Proteomes" id="UP001320972">
    <property type="component" value="Unassembled WGS sequence"/>
</dbReference>
<dbReference type="InterPro" id="IPR036890">
    <property type="entry name" value="HATPase_C_sf"/>
</dbReference>
<comment type="catalytic activity">
    <reaction evidence="1">
        <text>ATP + protein L-histidine = ADP + protein N-phospho-L-histidine.</text>
        <dbReference type="EC" id="2.7.13.3"/>
    </reaction>
</comment>
<comment type="caution">
    <text evidence="10">The sequence shown here is derived from an EMBL/GenBank/DDBJ whole genome shotgun (WGS) entry which is preliminary data.</text>
</comment>
<feature type="domain" description="PAC" evidence="9">
    <location>
        <begin position="542"/>
        <end position="594"/>
    </location>
</feature>
<dbReference type="InterPro" id="IPR052162">
    <property type="entry name" value="Sensor_kinase/Photoreceptor"/>
</dbReference>
<dbReference type="InterPro" id="IPR000700">
    <property type="entry name" value="PAS-assoc_C"/>
</dbReference>
<dbReference type="SUPFAM" id="SSF55781">
    <property type="entry name" value="GAF domain-like"/>
    <property type="match status" value="1"/>
</dbReference>
<keyword evidence="11" id="KW-1185">Reference proteome</keyword>
<name>A0ABT2QGF0_9EURY</name>
<feature type="domain" description="Histidine kinase" evidence="7">
    <location>
        <begin position="843"/>
        <end position="1055"/>
    </location>
</feature>
<dbReference type="InterPro" id="IPR005467">
    <property type="entry name" value="His_kinase_dom"/>
</dbReference>
<dbReference type="CDD" id="cd00130">
    <property type="entry name" value="PAS"/>
    <property type="match status" value="5"/>
</dbReference>
<dbReference type="SMART" id="SM00388">
    <property type="entry name" value="HisKA"/>
    <property type="match status" value="1"/>
</dbReference>
<dbReference type="InterPro" id="IPR029016">
    <property type="entry name" value="GAF-like_dom_sf"/>
</dbReference>
<dbReference type="Pfam" id="PF02518">
    <property type="entry name" value="HATPase_c"/>
    <property type="match status" value="1"/>
</dbReference>
<dbReference type="Pfam" id="PF08448">
    <property type="entry name" value="PAS_4"/>
    <property type="match status" value="3"/>
</dbReference>
<dbReference type="Gene3D" id="3.30.450.20">
    <property type="entry name" value="PAS domain"/>
    <property type="match status" value="5"/>
</dbReference>
<feature type="domain" description="PAS" evidence="8">
    <location>
        <begin position="468"/>
        <end position="541"/>
    </location>
</feature>
<evidence type="ECO:0000313" key="10">
    <source>
        <dbReference type="EMBL" id="MCU4973992.1"/>
    </source>
</evidence>
<dbReference type="InterPro" id="IPR001610">
    <property type="entry name" value="PAC"/>
</dbReference>
<dbReference type="EC" id="2.7.13.3" evidence="2"/>
<feature type="compositionally biased region" description="Polar residues" evidence="6">
    <location>
        <begin position="113"/>
        <end position="124"/>
    </location>
</feature>
<evidence type="ECO:0000259" key="9">
    <source>
        <dbReference type="PROSITE" id="PS50113"/>
    </source>
</evidence>
<evidence type="ECO:0000256" key="3">
    <source>
        <dbReference type="ARBA" id="ARBA00022553"/>
    </source>
</evidence>
<dbReference type="NCBIfam" id="TIGR00229">
    <property type="entry name" value="sensory_box"/>
    <property type="match status" value="5"/>
</dbReference>
<dbReference type="InterPro" id="IPR003018">
    <property type="entry name" value="GAF"/>
</dbReference>
<evidence type="ECO:0000313" key="11">
    <source>
        <dbReference type="Proteomes" id="UP001320972"/>
    </source>
</evidence>
<keyword evidence="5" id="KW-0418">Kinase</keyword>
<dbReference type="PROSITE" id="PS50112">
    <property type="entry name" value="PAS"/>
    <property type="match status" value="5"/>
</dbReference>
<dbReference type="Gene3D" id="1.10.287.130">
    <property type="match status" value="1"/>
</dbReference>
<dbReference type="SMART" id="SM00091">
    <property type="entry name" value="PAS"/>
    <property type="match status" value="5"/>
</dbReference>
<dbReference type="Pfam" id="PF00989">
    <property type="entry name" value="PAS"/>
    <property type="match status" value="1"/>
</dbReference>
<sequence length="1055" mass="118303">MTSPSRWDGNPTMQSPIRRQEFVADLGRRAFETDDLDDLIDYAITAVGDALDAESVAVLEAVPGDDGFLPRGGYGVDDRTDTREPRRTNDGDTDDGGGTVPTGSGVDRDSGPKSDSGTDTTTTPHEIALATDEPVVVDNLGVDDRFHPPAFLSDGFNGSAVCISIGSSDGPWGVFAIYTTATDAFSDADGTFVSAVANVLGSVVDRERANHRRDVEATLKDKIVETSPIGITIVDTDGEMRFANDRAEEIFGRSKERINELRFDDPEWDEIGPDGQPLSIEELPFPRILESGEPLFDQVSGVLRPDGQRVWISINGAPLTDGRNEIDGVVFAIEDVTDRFERSRELEQYETVVETAHEGIYVLDEERRFELVNDSFADLTAFSRAELRGRHASAVFGEEFASIEAEQWSEGTEDAPPTFEETIDAGPDETRTVENRFIILDEDGGENRIGVVRDVTDQNRMEAALREKERRFRTLSEHLEEVIWLTDADPSEYIYANPAYEDVFGDDRESLYDDGLSWLELVHSADRDRVRDTYTALPETPFDEEFRVVRPDGEQRWIHARAIPVTDEEGTVQHIVGIDADVTARKERERKLEKYRTIIEAIDDGVYTVDDEDRFTVVNRAFAELTDYDRETLLGAHESLVVDDEVVDRMQAVADESTASKLETTIETADGDEIPTETAVTTHVSDSGTRRRIGVVRDVSERLAYQRKLEESEQRYRTLIESFPNGAITMFDEDLRYTFADGQVLEEIGLPADELEGTTIHDLYPDELVTELEPAFRAVFDGEPTETDVSFLDRFWNVHIVPVRDDDGDVFAGMLVAVDVTERNEYKRRLEESNERLEQFAYAASHDLQEPLRMVSSYLQLLERRYGDDLDEDATEFVEFAVDGAERMTEMIDGLLEYSRVDTQGESFEPVDLDDLLEDVLDDLQFRIEESDAQITAESLPTVRGDASQLRRVLQNLVTNAIAYSGDEPPRIAIEAERRGQQCVLSVRDEGIGIAPDDQDRIFDIFQRLHTRDEHEGTGMGLSLSRRIVERHGGRIWVESESGEGTTFSLTLSLA</sequence>
<dbReference type="SUPFAM" id="SSF55785">
    <property type="entry name" value="PYP-like sensor domain (PAS domain)"/>
    <property type="match status" value="5"/>
</dbReference>
<dbReference type="InterPro" id="IPR013655">
    <property type="entry name" value="PAS_fold_3"/>
</dbReference>
<dbReference type="InterPro" id="IPR004358">
    <property type="entry name" value="Sig_transdc_His_kin-like_C"/>
</dbReference>
<feature type="region of interest" description="Disordered" evidence="6">
    <location>
        <begin position="63"/>
        <end position="132"/>
    </location>
</feature>
<dbReference type="SMART" id="SM00387">
    <property type="entry name" value="HATPase_c"/>
    <property type="match status" value="1"/>
</dbReference>
<dbReference type="Gene3D" id="3.30.565.10">
    <property type="entry name" value="Histidine kinase-like ATPase, C-terminal domain"/>
    <property type="match status" value="1"/>
</dbReference>
<dbReference type="PROSITE" id="PS50113">
    <property type="entry name" value="PAC"/>
    <property type="match status" value="4"/>
</dbReference>
<feature type="domain" description="PAS" evidence="8">
    <location>
        <begin position="345"/>
        <end position="390"/>
    </location>
</feature>
<dbReference type="EMBL" id="JAOPKB010000009">
    <property type="protein sequence ID" value="MCU4973992.1"/>
    <property type="molecule type" value="Genomic_DNA"/>
</dbReference>
<dbReference type="InterPro" id="IPR013767">
    <property type="entry name" value="PAS_fold"/>
</dbReference>
<proteinExistence type="predicted"/>
<protein>
    <recommendedName>
        <fullName evidence="2">histidine kinase</fullName>
        <ecNumber evidence="2">2.7.13.3</ecNumber>
    </recommendedName>
</protein>
<feature type="domain" description="PAC" evidence="9">
    <location>
        <begin position="660"/>
        <end position="711"/>
    </location>
</feature>
<dbReference type="InterPro" id="IPR036097">
    <property type="entry name" value="HisK_dim/P_sf"/>
</dbReference>
<evidence type="ECO:0000256" key="5">
    <source>
        <dbReference type="ARBA" id="ARBA00022777"/>
    </source>
</evidence>
<feature type="domain" description="PAC" evidence="9">
    <location>
        <begin position="296"/>
        <end position="348"/>
    </location>
</feature>
<keyword evidence="3" id="KW-0597">Phosphoprotein</keyword>
<gene>
    <name evidence="10" type="ORF">OB955_14760</name>
</gene>
<dbReference type="Pfam" id="PF08447">
    <property type="entry name" value="PAS_3"/>
    <property type="match status" value="1"/>
</dbReference>
<dbReference type="InterPro" id="IPR035965">
    <property type="entry name" value="PAS-like_dom_sf"/>
</dbReference>
<dbReference type="SUPFAM" id="SSF47384">
    <property type="entry name" value="Homodimeric domain of signal transducing histidine kinase"/>
    <property type="match status" value="1"/>
</dbReference>
<evidence type="ECO:0000256" key="4">
    <source>
        <dbReference type="ARBA" id="ARBA00022679"/>
    </source>
</evidence>
<evidence type="ECO:0000256" key="6">
    <source>
        <dbReference type="SAM" id="MobiDB-lite"/>
    </source>
</evidence>
<dbReference type="Gene3D" id="3.30.450.40">
    <property type="match status" value="1"/>
</dbReference>
<dbReference type="SUPFAM" id="SSF55874">
    <property type="entry name" value="ATPase domain of HSP90 chaperone/DNA topoisomerase II/histidine kinase"/>
    <property type="match status" value="1"/>
</dbReference>
<dbReference type="InterPro" id="IPR013656">
    <property type="entry name" value="PAS_4"/>
</dbReference>
<organism evidence="10 11">
    <name type="scientific">Natronoglomus mannanivorans</name>
    <dbReference type="NCBI Taxonomy" id="2979990"/>
    <lineage>
        <taxon>Archaea</taxon>
        <taxon>Methanobacteriati</taxon>
        <taxon>Methanobacteriota</taxon>
        <taxon>Stenosarchaea group</taxon>
        <taxon>Halobacteria</taxon>
        <taxon>Halobacteriales</taxon>
        <taxon>Natrialbaceae</taxon>
        <taxon>Natronoglomus</taxon>
    </lineage>
</organism>
<dbReference type="InterPro" id="IPR003661">
    <property type="entry name" value="HisK_dim/P_dom"/>
</dbReference>